<protein>
    <submittedName>
        <fullName evidence="1">Uncharacterized protein</fullName>
    </submittedName>
</protein>
<keyword evidence="2" id="KW-1185">Reference proteome</keyword>
<dbReference type="EMBL" id="MT740307">
    <property type="protein sequence ID" value="QNR53961.1"/>
    <property type="molecule type" value="Genomic_DNA"/>
</dbReference>
<dbReference type="Proteomes" id="UP000516415">
    <property type="component" value="Segment"/>
</dbReference>
<organism evidence="1 2">
    <name type="scientific">Pseudomonas phage phiK7A1</name>
    <dbReference type="NCBI Taxonomy" id="2759194"/>
    <lineage>
        <taxon>Viruses</taxon>
        <taxon>Duplodnaviria</taxon>
        <taxon>Heunggongvirae</taxon>
        <taxon>Uroviricota</taxon>
        <taxon>Caudoviricetes</taxon>
        <taxon>Vandenendeviridae</taxon>
        <taxon>Gorskivirinae</taxon>
        <taxon>Torinovirus</taxon>
        <taxon>Torinovirus K7A1</taxon>
    </lineage>
</organism>
<evidence type="ECO:0000313" key="1">
    <source>
        <dbReference type="EMBL" id="QNR53961.1"/>
    </source>
</evidence>
<name>A0A7H0XG21_9CAUD</name>
<accession>A0A7H0XG21</accession>
<reference evidence="1 2" key="1">
    <citation type="submission" date="2020-07" db="EMBL/GenBank/DDBJ databases">
        <authorList>
            <person name="Martino G."/>
            <person name="Holtappels D."/>
            <person name="Wagemans J."/>
            <person name="Lavigne R."/>
            <person name="Turina M."/>
            <person name="Ciuffo M."/>
        </authorList>
    </citation>
    <scope>NUCLEOTIDE SEQUENCE [LARGE SCALE GENOMIC DNA]</scope>
</reference>
<sequence>MPTLTQILTQQADYTRRSGYRVEVNTSMPWVSIIDNGTDATVWFMQGDDAQKYCDECEATYNKVGDMSLEDVQHAYAAQYIDSLEG</sequence>
<gene>
    <name evidence="1" type="ORF">phiK7A1_173</name>
</gene>
<proteinExistence type="predicted"/>
<evidence type="ECO:0000313" key="2">
    <source>
        <dbReference type="Proteomes" id="UP000516415"/>
    </source>
</evidence>